<dbReference type="InterPro" id="IPR036597">
    <property type="entry name" value="Fido-like_dom_sf"/>
</dbReference>
<evidence type="ECO:0000256" key="3">
    <source>
        <dbReference type="ARBA" id="ARBA00022741"/>
    </source>
</evidence>
<dbReference type="EMBL" id="FNPE01000007">
    <property type="protein sequence ID" value="SDY73547.1"/>
    <property type="molecule type" value="Genomic_DNA"/>
</dbReference>
<reference evidence="9 10" key="1">
    <citation type="submission" date="2016-10" db="EMBL/GenBank/DDBJ databases">
        <authorList>
            <person name="de Groot N.N."/>
        </authorList>
    </citation>
    <scope>NUCLEOTIDE SEQUENCE [LARGE SCALE GENOMIC DNA]</scope>
    <source>
        <strain evidence="9 10">LMG 24775</strain>
    </source>
</reference>
<dbReference type="PANTHER" id="PTHR39560:SF1">
    <property type="entry name" value="PROTEIN ADENYLYLTRANSFERASE FIC-RELATED"/>
    <property type="match status" value="1"/>
</dbReference>
<evidence type="ECO:0000313" key="10">
    <source>
        <dbReference type="Proteomes" id="UP000183417"/>
    </source>
</evidence>
<evidence type="ECO:0000256" key="1">
    <source>
        <dbReference type="ARBA" id="ARBA00022679"/>
    </source>
</evidence>
<evidence type="ECO:0000256" key="7">
    <source>
        <dbReference type="ARBA" id="ARBA00048696"/>
    </source>
</evidence>
<protein>
    <recommendedName>
        <fullName evidence="5">protein adenylyltransferase</fullName>
        <ecNumber evidence="5">2.7.7.108</ecNumber>
    </recommendedName>
</protein>
<dbReference type="GO" id="GO:0070733">
    <property type="term" value="F:AMPylase activity"/>
    <property type="evidence" value="ECO:0007669"/>
    <property type="project" value="UniProtKB-EC"/>
</dbReference>
<evidence type="ECO:0000256" key="2">
    <source>
        <dbReference type="ARBA" id="ARBA00022695"/>
    </source>
</evidence>
<sequence length="307" mass="34661">MRDEVPPASASTLTAAQRQQLEADHTFKRLVELELEPVRGSFDAAHLKAVHHRIFQDLPDAGFHEVTPGEFRTQVPHGQDWMKQRGLSTMGGTFHVVYSRMDDAAMARLDKALEEASPDELHGLKTAEFTARLARMYIELDYAHPFSDGNSRTLRTFTRQLAREAGYEVDWSRFGHSETGRDLLYIARDRSVNELAKPHVQHENTMRKILRTQDRLKAHPALPDLLRDAVRPSRAVAFEQLNEREALSEHPELEAAYKTVHAAATHLASQMPGHPEAQKVGIQSVMNHVQNCLNAGETADFGHSQKR</sequence>
<evidence type="ECO:0000256" key="4">
    <source>
        <dbReference type="ARBA" id="ARBA00022840"/>
    </source>
</evidence>
<comment type="catalytic activity">
    <reaction evidence="6">
        <text>L-threonyl-[protein] + ATP = 3-O-(5'-adenylyl)-L-threonyl-[protein] + diphosphate</text>
        <dbReference type="Rhea" id="RHEA:54292"/>
        <dbReference type="Rhea" id="RHEA-COMP:11060"/>
        <dbReference type="Rhea" id="RHEA-COMP:13847"/>
        <dbReference type="ChEBI" id="CHEBI:30013"/>
        <dbReference type="ChEBI" id="CHEBI:30616"/>
        <dbReference type="ChEBI" id="CHEBI:33019"/>
        <dbReference type="ChEBI" id="CHEBI:138113"/>
        <dbReference type="EC" id="2.7.7.108"/>
    </reaction>
</comment>
<keyword evidence="3" id="KW-0547">Nucleotide-binding</keyword>
<evidence type="ECO:0000313" key="9">
    <source>
        <dbReference type="EMBL" id="SDY73547.1"/>
    </source>
</evidence>
<gene>
    <name evidence="9" type="ORF">SAMN05421547_107185</name>
</gene>
<dbReference type="GO" id="GO:0005524">
    <property type="term" value="F:ATP binding"/>
    <property type="evidence" value="ECO:0007669"/>
    <property type="project" value="UniProtKB-KW"/>
</dbReference>
<dbReference type="RefSeq" id="WP_083393591.1">
    <property type="nucleotide sequence ID" value="NZ_CP141274.1"/>
</dbReference>
<accession>A0A1H3M9X1</accession>
<dbReference type="AlphaFoldDB" id="A0A1H3M9X1"/>
<feature type="domain" description="Fido" evidence="8">
    <location>
        <begin position="42"/>
        <end position="211"/>
    </location>
</feature>
<dbReference type="SUPFAM" id="SSF140931">
    <property type="entry name" value="Fic-like"/>
    <property type="match status" value="1"/>
</dbReference>
<dbReference type="GeneID" id="94694251"/>
<dbReference type="GO" id="GO:0051302">
    <property type="term" value="P:regulation of cell division"/>
    <property type="evidence" value="ECO:0007669"/>
    <property type="project" value="TreeGrafter"/>
</dbReference>
<dbReference type="InterPro" id="IPR003812">
    <property type="entry name" value="Fido"/>
</dbReference>
<evidence type="ECO:0000256" key="5">
    <source>
        <dbReference type="ARBA" id="ARBA00034531"/>
    </source>
</evidence>
<dbReference type="Proteomes" id="UP000183417">
    <property type="component" value="Unassembled WGS sequence"/>
</dbReference>
<keyword evidence="2" id="KW-0548">Nucleotidyltransferase</keyword>
<evidence type="ECO:0000259" key="8">
    <source>
        <dbReference type="PROSITE" id="PS51459"/>
    </source>
</evidence>
<comment type="catalytic activity">
    <reaction evidence="7">
        <text>L-tyrosyl-[protein] + ATP = O-(5'-adenylyl)-L-tyrosyl-[protein] + diphosphate</text>
        <dbReference type="Rhea" id="RHEA:54288"/>
        <dbReference type="Rhea" id="RHEA-COMP:10136"/>
        <dbReference type="Rhea" id="RHEA-COMP:13846"/>
        <dbReference type="ChEBI" id="CHEBI:30616"/>
        <dbReference type="ChEBI" id="CHEBI:33019"/>
        <dbReference type="ChEBI" id="CHEBI:46858"/>
        <dbReference type="ChEBI" id="CHEBI:83624"/>
        <dbReference type="EC" id="2.7.7.108"/>
    </reaction>
</comment>
<dbReference type="Pfam" id="PF02661">
    <property type="entry name" value="Fic"/>
    <property type="match status" value="1"/>
</dbReference>
<evidence type="ECO:0000256" key="6">
    <source>
        <dbReference type="ARBA" id="ARBA00047939"/>
    </source>
</evidence>
<keyword evidence="4" id="KW-0067">ATP-binding</keyword>
<name>A0A1H3M9X1_9BURK</name>
<proteinExistence type="predicted"/>
<organism evidence="9 10">
    <name type="scientific">Delftia lacustris</name>
    <dbReference type="NCBI Taxonomy" id="558537"/>
    <lineage>
        <taxon>Bacteria</taxon>
        <taxon>Pseudomonadati</taxon>
        <taxon>Pseudomonadota</taxon>
        <taxon>Betaproteobacteria</taxon>
        <taxon>Burkholderiales</taxon>
        <taxon>Comamonadaceae</taxon>
        <taxon>Delftia</taxon>
    </lineage>
</organism>
<dbReference type="Gene3D" id="1.10.3290.10">
    <property type="entry name" value="Fido-like domain"/>
    <property type="match status" value="1"/>
</dbReference>
<dbReference type="EC" id="2.7.7.108" evidence="5"/>
<dbReference type="PANTHER" id="PTHR39560">
    <property type="entry name" value="PROTEIN ADENYLYLTRANSFERASE FIC-RELATED"/>
    <property type="match status" value="1"/>
</dbReference>
<dbReference type="PROSITE" id="PS51459">
    <property type="entry name" value="FIDO"/>
    <property type="match status" value="1"/>
</dbReference>
<keyword evidence="1" id="KW-0808">Transferase</keyword>